<dbReference type="EMBL" id="PVYX01000001">
    <property type="protein sequence ID" value="PRX56064.1"/>
    <property type="molecule type" value="Genomic_DNA"/>
</dbReference>
<evidence type="ECO:0000256" key="1">
    <source>
        <dbReference type="SAM" id="Coils"/>
    </source>
</evidence>
<proteinExistence type="predicted"/>
<keyword evidence="4" id="KW-1185">Reference proteome</keyword>
<evidence type="ECO:0000313" key="4">
    <source>
        <dbReference type="Proteomes" id="UP000237640"/>
    </source>
</evidence>
<dbReference type="Proteomes" id="UP000237640">
    <property type="component" value="Unassembled WGS sequence"/>
</dbReference>
<reference evidence="3 4" key="1">
    <citation type="submission" date="2018-03" db="EMBL/GenBank/DDBJ databases">
        <title>Genomic Encyclopedia of Archaeal and Bacterial Type Strains, Phase II (KMG-II): from individual species to whole genera.</title>
        <authorList>
            <person name="Goeker M."/>
        </authorList>
    </citation>
    <scope>NUCLEOTIDE SEQUENCE [LARGE SCALE GENOMIC DNA]</scope>
    <source>
        <strain evidence="3 4">DSM 25027</strain>
    </source>
</reference>
<accession>A0A2T0MES6</accession>
<protein>
    <submittedName>
        <fullName evidence="3">Uncharacterized protein</fullName>
    </submittedName>
</protein>
<keyword evidence="2" id="KW-0812">Transmembrane</keyword>
<feature type="transmembrane region" description="Helical" evidence="2">
    <location>
        <begin position="6"/>
        <end position="24"/>
    </location>
</feature>
<feature type="coiled-coil region" evidence="1">
    <location>
        <begin position="178"/>
        <end position="208"/>
    </location>
</feature>
<name>A0A2T0MES6_9FLAO</name>
<keyword evidence="2" id="KW-0472">Membrane</keyword>
<organism evidence="3 4">
    <name type="scientific">Flagellimonas meridianipacifica</name>
    <dbReference type="NCBI Taxonomy" id="1080225"/>
    <lineage>
        <taxon>Bacteria</taxon>
        <taxon>Pseudomonadati</taxon>
        <taxon>Bacteroidota</taxon>
        <taxon>Flavobacteriia</taxon>
        <taxon>Flavobacteriales</taxon>
        <taxon>Flavobacteriaceae</taxon>
        <taxon>Flagellimonas</taxon>
    </lineage>
</organism>
<evidence type="ECO:0000313" key="3">
    <source>
        <dbReference type="EMBL" id="PRX56064.1"/>
    </source>
</evidence>
<comment type="caution">
    <text evidence="3">The sequence shown here is derived from an EMBL/GenBank/DDBJ whole genome shotgun (WGS) entry which is preliminary data.</text>
</comment>
<dbReference type="RefSeq" id="WP_106143081.1">
    <property type="nucleotide sequence ID" value="NZ_PVYX01000001.1"/>
</dbReference>
<dbReference type="AlphaFoldDB" id="A0A2T0MES6"/>
<sequence>MNWKYIVGEILLIFVGINLAIWFNDWNSSKTIQKDKEIALTKIKEEVENNLQQLLESREQNQKIPLFYMELDSLKNEDEELVLGPEAMKSFVGKYENFFTAIDSVPSEDGKYKYEGDTFINLDITDLSSIAWDISKSTGIFHEFGFDCLYRMQGMYNTQELVQTELRKATEALSNKSIDDLVRILSFMNQLEEQLEEQYRAMIENIDNCK</sequence>
<evidence type="ECO:0000256" key="2">
    <source>
        <dbReference type="SAM" id="Phobius"/>
    </source>
</evidence>
<gene>
    <name evidence="3" type="ORF">CLV81_0052</name>
</gene>
<keyword evidence="2" id="KW-1133">Transmembrane helix</keyword>
<dbReference type="OrthoDB" id="1159788at2"/>
<keyword evidence="1" id="KW-0175">Coiled coil</keyword>